<evidence type="ECO:0000313" key="4">
    <source>
        <dbReference type="EMBL" id="KAG6369502.1"/>
    </source>
</evidence>
<dbReference type="AlphaFoldDB" id="A0A8I2YCQ8"/>
<keyword evidence="5" id="KW-1185">Reference proteome</keyword>
<feature type="domain" description="CCHC-type" evidence="3">
    <location>
        <begin position="333"/>
        <end position="348"/>
    </location>
</feature>
<feature type="region of interest" description="Disordered" evidence="2">
    <location>
        <begin position="1"/>
        <end position="68"/>
    </location>
</feature>
<feature type="region of interest" description="Disordered" evidence="2">
    <location>
        <begin position="290"/>
        <end position="326"/>
    </location>
</feature>
<dbReference type="OrthoDB" id="3259848at2759"/>
<dbReference type="Proteomes" id="UP000683000">
    <property type="component" value="Unassembled WGS sequence"/>
</dbReference>
<proteinExistence type="predicted"/>
<evidence type="ECO:0000256" key="2">
    <source>
        <dbReference type="SAM" id="MobiDB-lite"/>
    </source>
</evidence>
<feature type="compositionally biased region" description="Polar residues" evidence="2">
    <location>
        <begin position="1"/>
        <end position="10"/>
    </location>
</feature>
<feature type="compositionally biased region" description="Low complexity" evidence="2">
    <location>
        <begin position="11"/>
        <end position="31"/>
    </location>
</feature>
<keyword evidence="1" id="KW-0479">Metal-binding</keyword>
<keyword evidence="1" id="KW-0863">Zinc-finger</keyword>
<dbReference type="GO" id="GO:0003676">
    <property type="term" value="F:nucleic acid binding"/>
    <property type="evidence" value="ECO:0007669"/>
    <property type="project" value="InterPro"/>
</dbReference>
<name>A0A8I2YCQ8_9AGAM</name>
<organism evidence="4 5">
    <name type="scientific">Boletus reticuloceps</name>
    <dbReference type="NCBI Taxonomy" id="495285"/>
    <lineage>
        <taxon>Eukaryota</taxon>
        <taxon>Fungi</taxon>
        <taxon>Dikarya</taxon>
        <taxon>Basidiomycota</taxon>
        <taxon>Agaricomycotina</taxon>
        <taxon>Agaricomycetes</taxon>
        <taxon>Agaricomycetidae</taxon>
        <taxon>Boletales</taxon>
        <taxon>Boletineae</taxon>
        <taxon>Boletaceae</taxon>
        <taxon>Boletoideae</taxon>
        <taxon>Boletus</taxon>
    </lineage>
</organism>
<dbReference type="GO" id="GO:0008270">
    <property type="term" value="F:zinc ion binding"/>
    <property type="evidence" value="ECO:0007669"/>
    <property type="project" value="UniProtKB-KW"/>
</dbReference>
<protein>
    <recommendedName>
        <fullName evidence="3">CCHC-type domain-containing protein</fullName>
    </recommendedName>
</protein>
<evidence type="ECO:0000259" key="3">
    <source>
        <dbReference type="PROSITE" id="PS50158"/>
    </source>
</evidence>
<dbReference type="InterPro" id="IPR001878">
    <property type="entry name" value="Znf_CCHC"/>
</dbReference>
<dbReference type="PROSITE" id="PS50158">
    <property type="entry name" value="ZF_CCHC"/>
    <property type="match status" value="1"/>
</dbReference>
<dbReference type="EMBL" id="JAGFBS010000078">
    <property type="protein sequence ID" value="KAG6369502.1"/>
    <property type="molecule type" value="Genomic_DNA"/>
</dbReference>
<keyword evidence="1" id="KW-0862">Zinc</keyword>
<comment type="caution">
    <text evidence="4">The sequence shown here is derived from an EMBL/GenBank/DDBJ whole genome shotgun (WGS) entry which is preliminary data.</text>
</comment>
<sequence length="415" mass="45811">MTLTPLSNPFPTSNINASSSNTIPSPNPTSTVPMTGSTGSSNPSSQAPGSSNPNLGTSAPSSSQGASSSKAQQLLAAYMLLSPDSKARVTKAFDALNPADPDTSTSSSTTLFSTSKEIKMSTTLDSTYGLGIHPTINDLAKAGQYPPLILFTDDMTKRLHRGGLTLKKIKSTIGGVTHHLLDLAPFPAEDSLDAFTWQEAWKRYLTWLQDPKVAQPEIHERWLTHYSLLSKDEAIRSNFKAILTFDMNWRASYAAQPFIHDPVEWQLRLQATKSEIATERLLQLSSRDDRPISTHRYDPYDSSRKNARRPRDSHDQSFRDNTSDIKPKSEPTCLICGRNGHHIAECKEEITMKGKQTFAKFFNGQLVHRSNDAPLCILFNLNLTRKPCKHAHAASQHLCSFCGESMHAALARLCI</sequence>
<feature type="compositionally biased region" description="Low complexity" evidence="2">
    <location>
        <begin position="40"/>
        <end position="68"/>
    </location>
</feature>
<accession>A0A8I2YCQ8</accession>
<evidence type="ECO:0000256" key="1">
    <source>
        <dbReference type="PROSITE-ProRule" id="PRU00047"/>
    </source>
</evidence>
<gene>
    <name evidence="4" type="ORF">JVT61DRAFT_14338</name>
</gene>
<reference evidence="4" key="1">
    <citation type="submission" date="2021-03" db="EMBL/GenBank/DDBJ databases">
        <title>Evolutionary innovations through gain and loss of genes in the ectomycorrhizal Boletales.</title>
        <authorList>
            <person name="Wu G."/>
            <person name="Miyauchi S."/>
            <person name="Morin E."/>
            <person name="Yang Z.-L."/>
            <person name="Xu J."/>
            <person name="Martin F.M."/>
        </authorList>
    </citation>
    <scope>NUCLEOTIDE SEQUENCE</scope>
    <source>
        <strain evidence="4">BR01</strain>
    </source>
</reference>
<evidence type="ECO:0000313" key="5">
    <source>
        <dbReference type="Proteomes" id="UP000683000"/>
    </source>
</evidence>